<dbReference type="AlphaFoldDB" id="A0A4Q0T355"/>
<feature type="transmembrane region" description="Helical" evidence="1">
    <location>
        <begin position="55"/>
        <end position="77"/>
    </location>
</feature>
<comment type="caution">
    <text evidence="2">The sequence shown here is derived from an EMBL/GenBank/DDBJ whole genome shotgun (WGS) entry which is preliminary data.</text>
</comment>
<evidence type="ECO:0000313" key="3">
    <source>
        <dbReference type="Proteomes" id="UP000289437"/>
    </source>
</evidence>
<accession>A0A4Q0T355</accession>
<keyword evidence="1" id="KW-1133">Transmembrane helix</keyword>
<keyword evidence="3" id="KW-1185">Reference proteome</keyword>
<proteinExistence type="predicted"/>
<reference evidence="2 3" key="1">
    <citation type="submission" date="2018-11" db="EMBL/GenBank/DDBJ databases">
        <authorList>
            <person name="Mardanov A.V."/>
            <person name="Ravin N.V."/>
            <person name="Dedysh S.N."/>
        </authorList>
    </citation>
    <scope>NUCLEOTIDE SEQUENCE [LARGE SCALE GENOMIC DNA]</scope>
    <source>
        <strain evidence="2 3">AF10</strain>
    </source>
</reference>
<name>A0A4Q0T355_9BACT</name>
<dbReference type="RefSeq" id="WP_128911516.1">
    <property type="nucleotide sequence ID" value="NZ_RDSM01000001.1"/>
</dbReference>
<keyword evidence="1" id="KW-0472">Membrane</keyword>
<sequence length="178" mass="20179">MSELTEPQVFHIEEYKALRKEIEIHLTESRTEERYLVIAVGAIWAWLITNHNHHVLLWCIPLLLAVASVSRMAALTYDIIKLGSYLRGVENHFHAAGWEHHLLNIQRFECADRSPFERFAHAKRKINIGRMNNYISVAILILALIGLIDHDDLAGGTYPCSISPVAAQASRPAEPSLH</sequence>
<organism evidence="2 3">
    <name type="scientific">Granulicella sibirica</name>
    <dbReference type="NCBI Taxonomy" id="2479048"/>
    <lineage>
        <taxon>Bacteria</taxon>
        <taxon>Pseudomonadati</taxon>
        <taxon>Acidobacteriota</taxon>
        <taxon>Terriglobia</taxon>
        <taxon>Terriglobales</taxon>
        <taxon>Acidobacteriaceae</taxon>
        <taxon>Granulicella</taxon>
    </lineage>
</organism>
<evidence type="ECO:0000256" key="1">
    <source>
        <dbReference type="SAM" id="Phobius"/>
    </source>
</evidence>
<dbReference type="Proteomes" id="UP000289437">
    <property type="component" value="Unassembled WGS sequence"/>
</dbReference>
<evidence type="ECO:0000313" key="2">
    <source>
        <dbReference type="EMBL" id="RXH57332.1"/>
    </source>
</evidence>
<protein>
    <submittedName>
        <fullName evidence="2">Uncharacterized protein</fullName>
    </submittedName>
</protein>
<gene>
    <name evidence="2" type="ORF">GRAN_0642</name>
</gene>
<keyword evidence="1" id="KW-0812">Transmembrane</keyword>
<dbReference type="EMBL" id="RDSM01000001">
    <property type="protein sequence ID" value="RXH57332.1"/>
    <property type="molecule type" value="Genomic_DNA"/>
</dbReference>
<reference evidence="3" key="2">
    <citation type="submission" date="2019-02" db="EMBL/GenBank/DDBJ databases">
        <title>Granulicella sibirica sp. nov., a psychrotolerant acidobacterium isolated from an organic soil layer in forested tundra, West Siberia.</title>
        <authorList>
            <person name="Oshkin I.Y."/>
            <person name="Kulichevskaya I.S."/>
            <person name="Rijpstra W.I.C."/>
            <person name="Sinninghe Damste J.S."/>
            <person name="Rakitin A.L."/>
            <person name="Ravin N.V."/>
            <person name="Dedysh S.N."/>
        </authorList>
    </citation>
    <scope>NUCLEOTIDE SEQUENCE [LARGE SCALE GENOMIC DNA]</scope>
    <source>
        <strain evidence="3">AF10</strain>
    </source>
</reference>
<feature type="transmembrane region" description="Helical" evidence="1">
    <location>
        <begin position="131"/>
        <end position="148"/>
    </location>
</feature>